<sequence>MPRPRCRGLQGTGEMRLSALIATVPSWTTRQDVDSKAVQKKTRNKKEGGHRQYKLQDDNDTTACWPQTQNTKQENHFN</sequence>
<accession>A0AA88SSE1</accession>
<dbReference type="AlphaFoldDB" id="A0AA88SSE1"/>
<feature type="compositionally biased region" description="Polar residues" evidence="1">
    <location>
        <begin position="61"/>
        <end position="72"/>
    </location>
</feature>
<keyword evidence="3" id="KW-1185">Reference proteome</keyword>
<dbReference type="Proteomes" id="UP001187415">
    <property type="component" value="Unassembled WGS sequence"/>
</dbReference>
<feature type="compositionally biased region" description="Basic and acidic residues" evidence="1">
    <location>
        <begin position="45"/>
        <end position="57"/>
    </location>
</feature>
<evidence type="ECO:0000313" key="2">
    <source>
        <dbReference type="EMBL" id="KAK2849406.1"/>
    </source>
</evidence>
<name>A0AA88SSE1_CHASR</name>
<gene>
    <name evidence="2" type="ORF">Q5P01_009240</name>
</gene>
<feature type="region of interest" description="Disordered" evidence="1">
    <location>
        <begin position="28"/>
        <end position="78"/>
    </location>
</feature>
<organism evidence="2 3">
    <name type="scientific">Channa striata</name>
    <name type="common">Snakehead murrel</name>
    <name type="synonym">Ophicephalus striatus</name>
    <dbReference type="NCBI Taxonomy" id="64152"/>
    <lineage>
        <taxon>Eukaryota</taxon>
        <taxon>Metazoa</taxon>
        <taxon>Chordata</taxon>
        <taxon>Craniata</taxon>
        <taxon>Vertebrata</taxon>
        <taxon>Euteleostomi</taxon>
        <taxon>Actinopterygii</taxon>
        <taxon>Neopterygii</taxon>
        <taxon>Teleostei</taxon>
        <taxon>Neoteleostei</taxon>
        <taxon>Acanthomorphata</taxon>
        <taxon>Anabantaria</taxon>
        <taxon>Anabantiformes</taxon>
        <taxon>Channoidei</taxon>
        <taxon>Channidae</taxon>
        <taxon>Channa</taxon>
    </lineage>
</organism>
<evidence type="ECO:0000256" key="1">
    <source>
        <dbReference type="SAM" id="MobiDB-lite"/>
    </source>
</evidence>
<evidence type="ECO:0000313" key="3">
    <source>
        <dbReference type="Proteomes" id="UP001187415"/>
    </source>
</evidence>
<comment type="caution">
    <text evidence="2">The sequence shown here is derived from an EMBL/GenBank/DDBJ whole genome shotgun (WGS) entry which is preliminary data.</text>
</comment>
<proteinExistence type="predicted"/>
<protein>
    <submittedName>
        <fullName evidence="2">Uncharacterized protein</fullName>
    </submittedName>
</protein>
<dbReference type="EMBL" id="JAUPFM010000006">
    <property type="protein sequence ID" value="KAK2849406.1"/>
    <property type="molecule type" value="Genomic_DNA"/>
</dbReference>
<reference evidence="2" key="1">
    <citation type="submission" date="2023-07" db="EMBL/GenBank/DDBJ databases">
        <title>Chromosome-level Genome Assembly of Striped Snakehead (Channa striata).</title>
        <authorList>
            <person name="Liu H."/>
        </authorList>
    </citation>
    <scope>NUCLEOTIDE SEQUENCE</scope>
    <source>
        <strain evidence="2">Gz</strain>
        <tissue evidence="2">Muscle</tissue>
    </source>
</reference>